<evidence type="ECO:0000256" key="4">
    <source>
        <dbReference type="ARBA" id="ARBA00022989"/>
    </source>
</evidence>
<dbReference type="Proteomes" id="UP000286954">
    <property type="component" value="Chromosome"/>
</dbReference>
<dbReference type="PANTHER" id="PTHR42682">
    <property type="entry name" value="HYDROGENASE-4 COMPONENT F"/>
    <property type="match status" value="1"/>
</dbReference>
<dbReference type="KEGG" id="gak:X907_1603"/>
<dbReference type="AlphaFoldDB" id="A0A3T0E9L3"/>
<dbReference type="GO" id="GO:0016491">
    <property type="term" value="F:oxidoreductase activity"/>
    <property type="evidence" value="ECO:0007669"/>
    <property type="project" value="UniProtKB-KW"/>
</dbReference>
<evidence type="ECO:0000256" key="6">
    <source>
        <dbReference type="ARBA" id="ARBA00023136"/>
    </source>
</evidence>
<dbReference type="InterPro" id="IPR052175">
    <property type="entry name" value="ComplexI-like_HydComp"/>
</dbReference>
<evidence type="ECO:0000256" key="2">
    <source>
        <dbReference type="ARBA" id="ARBA00022475"/>
    </source>
</evidence>
<dbReference type="EMBL" id="CP018911">
    <property type="protein sequence ID" value="AZU04135.1"/>
    <property type="molecule type" value="Genomic_DNA"/>
</dbReference>
<keyword evidence="2" id="KW-1003">Cell membrane</keyword>
<keyword evidence="3 7" id="KW-0812">Transmembrane</keyword>
<evidence type="ECO:0000313" key="9">
    <source>
        <dbReference type="EMBL" id="AZU04135.1"/>
    </source>
</evidence>
<evidence type="ECO:0000313" key="10">
    <source>
        <dbReference type="Proteomes" id="UP000286954"/>
    </source>
</evidence>
<name>A0A3T0E9L3_9PROT</name>
<comment type="subcellular location">
    <subcellularLocation>
        <location evidence="1">Cell membrane</location>
        <topology evidence="1">Multi-pass membrane protein</topology>
    </subcellularLocation>
    <subcellularLocation>
        <location evidence="7">Membrane</location>
        <topology evidence="7">Multi-pass membrane protein</topology>
    </subcellularLocation>
</comment>
<evidence type="ECO:0000259" key="8">
    <source>
        <dbReference type="Pfam" id="PF00361"/>
    </source>
</evidence>
<dbReference type="RefSeq" id="WP_127566842.1">
    <property type="nucleotide sequence ID" value="NZ_BMFB01000003.1"/>
</dbReference>
<proteinExistence type="predicted"/>
<dbReference type="InterPro" id="IPR003918">
    <property type="entry name" value="NADH_UbQ_OxRdtase"/>
</dbReference>
<keyword evidence="9" id="KW-0830">Ubiquinone</keyword>
<evidence type="ECO:0000256" key="1">
    <source>
        <dbReference type="ARBA" id="ARBA00004651"/>
    </source>
</evidence>
<dbReference type="PRINTS" id="PR01437">
    <property type="entry name" value="NUOXDRDTASE4"/>
</dbReference>
<sequence>MSALWLLPLALALPLLLAAGSALPLIRDRSLTLAIFAPLPGLAAALFAPRGEVLVLPELVLGVTLSLSETGALFLGGASLLWLTAGLYSRFYMAGKDRGGNFALFWNLCLAGNLGVFIAADAISFYVAFALVSLMAFPLVIHDRSQKALKAGVGYIVLAVIGEAALLAGLVLASGAAGGVAGIEALVDAVWLSPDRPLILALLITGFGIKAGLVPLHVWLPVAHPAAPVPASAVLSGAIVKAGIFGLLVFLPLGETLLHTGAILAALGFAGAFGAALYGLTQDDPKAILAYSTVSQMGLMLAAIGAGLATGLEAAGITSAIAIYALHHGLAKGALFLGVGAMSASAGKAAHRQRAVLAIIALSVAGLPLTGGALAKLALKAPLGPLSELLITASAFTTALLLTRFLASVRPGSAGEARAPLVRSVPVMVLGAGALILPWMVWNMSGLPMSYVWQWSNLLNGALPLALAVLAVWAAQRTRLSLPAAPQGDLLALAEPALTKLVTALQTLGRRLPSVPRLPARKALSGRLLDRVEAGLARALPALLLGLVLVLALLAA</sequence>
<dbReference type="GO" id="GO:0005886">
    <property type="term" value="C:plasma membrane"/>
    <property type="evidence" value="ECO:0007669"/>
    <property type="project" value="UniProtKB-SubCell"/>
</dbReference>
<dbReference type="Pfam" id="PF00361">
    <property type="entry name" value="Proton_antipo_M"/>
    <property type="match status" value="1"/>
</dbReference>
<protein>
    <submittedName>
        <fullName evidence="9">NADH/ubiquinone/plastoquinone</fullName>
    </submittedName>
</protein>
<dbReference type="GO" id="GO:0008137">
    <property type="term" value="F:NADH dehydrogenase (ubiquinone) activity"/>
    <property type="evidence" value="ECO:0007669"/>
    <property type="project" value="InterPro"/>
</dbReference>
<dbReference type="PANTHER" id="PTHR42682:SF4">
    <property type="entry name" value="NADH-UBIQUINONE_PLASTOQUINONE"/>
    <property type="match status" value="1"/>
</dbReference>
<evidence type="ECO:0000256" key="7">
    <source>
        <dbReference type="RuleBase" id="RU000320"/>
    </source>
</evidence>
<keyword evidence="5" id="KW-0560">Oxidoreductase</keyword>
<dbReference type="InterPro" id="IPR001750">
    <property type="entry name" value="ND/Mrp_TM"/>
</dbReference>
<keyword evidence="10" id="KW-1185">Reference proteome</keyword>
<evidence type="ECO:0000256" key="5">
    <source>
        <dbReference type="ARBA" id="ARBA00023002"/>
    </source>
</evidence>
<reference evidence="9 10" key="1">
    <citation type="submission" date="2016-12" db="EMBL/GenBank/DDBJ databases">
        <title>The genome of dimorphic prosthecate Glycocaulis alkaliphilus 6b-8t, isolated from crude oil dictates its adaptability in petroleum environments.</title>
        <authorList>
            <person name="Wu X.-L."/>
            <person name="Geng S."/>
        </authorList>
    </citation>
    <scope>NUCLEOTIDE SEQUENCE [LARGE SCALE GENOMIC DNA]</scope>
    <source>
        <strain evidence="9 10">6B-8</strain>
    </source>
</reference>
<keyword evidence="6" id="KW-0472">Membrane</keyword>
<organism evidence="9 10">
    <name type="scientific">Glycocaulis alkaliphilus</name>
    <dbReference type="NCBI Taxonomy" id="1434191"/>
    <lineage>
        <taxon>Bacteria</taxon>
        <taxon>Pseudomonadati</taxon>
        <taxon>Pseudomonadota</taxon>
        <taxon>Alphaproteobacteria</taxon>
        <taxon>Maricaulales</taxon>
        <taxon>Maricaulaceae</taxon>
        <taxon>Glycocaulis</taxon>
    </lineage>
</organism>
<gene>
    <name evidence="9" type="ORF">X907_1603</name>
</gene>
<dbReference type="GO" id="GO:0042773">
    <property type="term" value="P:ATP synthesis coupled electron transport"/>
    <property type="evidence" value="ECO:0007669"/>
    <property type="project" value="InterPro"/>
</dbReference>
<evidence type="ECO:0000256" key="3">
    <source>
        <dbReference type="ARBA" id="ARBA00022692"/>
    </source>
</evidence>
<feature type="domain" description="NADH:quinone oxidoreductase/Mrp antiporter transmembrane" evidence="8">
    <location>
        <begin position="119"/>
        <end position="378"/>
    </location>
</feature>
<keyword evidence="4" id="KW-1133">Transmembrane helix</keyword>
<dbReference type="OrthoDB" id="9768329at2"/>
<accession>A0A3T0E9L3</accession>